<reference evidence="7" key="1">
    <citation type="submission" date="2023-01" db="EMBL/GenBank/DDBJ databases">
        <title>Metagenome sequencing of chrysophaentin producing Chrysophaeum taylorii.</title>
        <authorList>
            <person name="Davison J."/>
            <person name="Bewley C."/>
        </authorList>
    </citation>
    <scope>NUCLEOTIDE SEQUENCE</scope>
    <source>
        <strain evidence="7">NIES-1699</strain>
    </source>
</reference>
<dbReference type="PANTHER" id="PTHR12385">
    <property type="entry name" value="CHOLINE TRANSPORTER-LIKE (SLC FAMILY 44)"/>
    <property type="match status" value="1"/>
</dbReference>
<sequence>MADVEEEEGEKVLTEIERASSMSAVQHPPETNRSILKLPDLAFGIAWIIAVAAMVGIAIDYGWDEIGTSNYDSAHKKKMAVKHLIRIFIVAFLFALAVAQVLMHVMMRFGGLMIHASLFMIEGLLLATAILCGQYSRWYLGFFFAVCCFMTLCFHFFARHRIAFAAATLHVGCEIVLSYHVLQVIGFVFAITAVGFFFIFALAIYGFYNYKTHKDASSKEIAIAIVCFILIFFWTQQVFKYIIIATTAGTSQSWWYGRLPSLVVHPAVDALARSCTYNLGSICFGALFVAIVETLVVVVAYVRKKAKDYPGGCCVSCLLGCVQCCLGCCEAILDYINKYAFVYVGIHGYSFLYAGKQVVELFSTHGLTAIGNDYFTDVVLFMNSVMIGLVTAMFGVFLVQFGPDDWHEGASDVEIVVGIFCGIGGLAVSSVVFALVDGANKSVLVLFAENPHILEHTHSADYGRLSKVWTLIGNEIPEEEDEEKK</sequence>
<keyword evidence="8" id="KW-1185">Reference proteome</keyword>
<comment type="subcellular location">
    <subcellularLocation>
        <location evidence="6">Cell membrane</location>
        <topology evidence="6">Multi-pass membrane protein</topology>
    </subcellularLocation>
    <subcellularLocation>
        <location evidence="1">Membrane</location>
        <topology evidence="1">Multi-pass membrane protein</topology>
    </subcellularLocation>
</comment>
<gene>
    <name evidence="7" type="ORF">CTAYLR_003263</name>
</gene>
<comment type="caution">
    <text evidence="7">The sequence shown here is derived from an EMBL/GenBank/DDBJ whole genome shotgun (WGS) entry which is preliminary data.</text>
</comment>
<feature type="transmembrane region" description="Helical" evidence="6">
    <location>
        <begin position="378"/>
        <end position="403"/>
    </location>
</feature>
<feature type="transmembrane region" description="Helical" evidence="6">
    <location>
        <begin position="220"/>
        <end position="244"/>
    </location>
</feature>
<protein>
    <recommendedName>
        <fullName evidence="6">Choline transporter-like protein</fullName>
    </recommendedName>
</protein>
<dbReference type="Proteomes" id="UP001230188">
    <property type="component" value="Unassembled WGS sequence"/>
</dbReference>
<dbReference type="PANTHER" id="PTHR12385:SF4">
    <property type="entry name" value="PROTEIN PNS1"/>
    <property type="match status" value="1"/>
</dbReference>
<proteinExistence type="inferred from homology"/>
<dbReference type="EMBL" id="JAQMWT010000443">
    <property type="protein sequence ID" value="KAJ8601252.1"/>
    <property type="molecule type" value="Genomic_DNA"/>
</dbReference>
<dbReference type="InterPro" id="IPR007603">
    <property type="entry name" value="Choline_transptr-like"/>
</dbReference>
<feature type="transmembrane region" description="Helical" evidence="6">
    <location>
        <begin position="112"/>
        <end position="131"/>
    </location>
</feature>
<dbReference type="AlphaFoldDB" id="A0AAD7UC33"/>
<evidence type="ECO:0000313" key="7">
    <source>
        <dbReference type="EMBL" id="KAJ8601252.1"/>
    </source>
</evidence>
<keyword evidence="5 6" id="KW-0472">Membrane</keyword>
<comment type="similarity">
    <text evidence="2 6">Belongs to the CTL (choline transporter-like) family.</text>
</comment>
<feature type="transmembrane region" description="Helical" evidence="6">
    <location>
        <begin position="184"/>
        <end position="208"/>
    </location>
</feature>
<feature type="transmembrane region" description="Helical" evidence="6">
    <location>
        <begin position="138"/>
        <end position="158"/>
    </location>
</feature>
<keyword evidence="3 6" id="KW-0812">Transmembrane</keyword>
<evidence type="ECO:0000256" key="3">
    <source>
        <dbReference type="ARBA" id="ARBA00022692"/>
    </source>
</evidence>
<evidence type="ECO:0000256" key="1">
    <source>
        <dbReference type="ARBA" id="ARBA00004141"/>
    </source>
</evidence>
<dbReference type="GO" id="GO:0022857">
    <property type="term" value="F:transmembrane transporter activity"/>
    <property type="evidence" value="ECO:0007669"/>
    <property type="project" value="UniProtKB-UniRule"/>
</dbReference>
<evidence type="ECO:0000256" key="4">
    <source>
        <dbReference type="ARBA" id="ARBA00022989"/>
    </source>
</evidence>
<organism evidence="7 8">
    <name type="scientific">Chrysophaeum taylorii</name>
    <dbReference type="NCBI Taxonomy" id="2483200"/>
    <lineage>
        <taxon>Eukaryota</taxon>
        <taxon>Sar</taxon>
        <taxon>Stramenopiles</taxon>
        <taxon>Ochrophyta</taxon>
        <taxon>Pelagophyceae</taxon>
        <taxon>Pelagomonadales</taxon>
        <taxon>Pelagomonadaceae</taxon>
        <taxon>Chrysophaeum</taxon>
    </lineage>
</organism>
<feature type="transmembrane region" description="Helical" evidence="6">
    <location>
        <begin position="84"/>
        <end position="106"/>
    </location>
</feature>
<feature type="transmembrane region" description="Helical" evidence="6">
    <location>
        <begin position="415"/>
        <end position="436"/>
    </location>
</feature>
<keyword evidence="4 6" id="KW-1133">Transmembrane helix</keyword>
<evidence type="ECO:0000313" key="8">
    <source>
        <dbReference type="Proteomes" id="UP001230188"/>
    </source>
</evidence>
<evidence type="ECO:0000256" key="2">
    <source>
        <dbReference type="ARBA" id="ARBA00007168"/>
    </source>
</evidence>
<accession>A0AAD7UC33</accession>
<name>A0AAD7UC33_9STRA</name>
<evidence type="ECO:0000256" key="6">
    <source>
        <dbReference type="RuleBase" id="RU368066"/>
    </source>
</evidence>
<dbReference type="Pfam" id="PF04515">
    <property type="entry name" value="Choline_transpo"/>
    <property type="match status" value="1"/>
</dbReference>
<dbReference type="GO" id="GO:0005886">
    <property type="term" value="C:plasma membrane"/>
    <property type="evidence" value="ECO:0007669"/>
    <property type="project" value="UniProtKB-SubCell"/>
</dbReference>
<feature type="transmembrane region" description="Helical" evidence="6">
    <location>
        <begin position="41"/>
        <end position="63"/>
    </location>
</feature>
<evidence type="ECO:0000256" key="5">
    <source>
        <dbReference type="ARBA" id="ARBA00023136"/>
    </source>
</evidence>
<comment type="function">
    <text evidence="6">Choline transporter.</text>
</comment>
<feature type="transmembrane region" description="Helical" evidence="6">
    <location>
        <begin position="279"/>
        <end position="302"/>
    </location>
</feature>